<dbReference type="EMBL" id="CP065938">
    <property type="protein sequence ID" value="UWX06348.1"/>
    <property type="molecule type" value="Genomic_DNA"/>
</dbReference>
<keyword evidence="6" id="KW-0963">Cytoplasm</keyword>
<dbReference type="SUPFAM" id="SSF111331">
    <property type="entry name" value="NAD kinase/diacylglycerol kinase-like"/>
    <property type="match status" value="1"/>
</dbReference>
<protein>
    <recommendedName>
        <fullName evidence="6">NAD kinase</fullName>
        <ecNumber evidence="6">2.7.1.23</ecNumber>
    </recommendedName>
    <alternativeName>
        <fullName evidence="6">ATP-dependent NAD kinase</fullName>
    </alternativeName>
</protein>
<comment type="caution">
    <text evidence="6">Lacks conserved residue(s) required for the propagation of feature annotation.</text>
</comment>
<evidence type="ECO:0000313" key="7">
    <source>
        <dbReference type="EMBL" id="UWX06348.1"/>
    </source>
</evidence>
<keyword evidence="3 6" id="KW-0521">NADP</keyword>
<keyword evidence="2 6" id="KW-0418">Kinase</keyword>
<evidence type="ECO:0000256" key="4">
    <source>
        <dbReference type="ARBA" id="ARBA00023027"/>
    </source>
</evidence>
<keyword evidence="8" id="KW-1185">Reference proteome</keyword>
<evidence type="ECO:0000256" key="3">
    <source>
        <dbReference type="ARBA" id="ARBA00022857"/>
    </source>
</evidence>
<feature type="binding site" evidence="6">
    <location>
        <begin position="197"/>
        <end position="202"/>
    </location>
    <ligand>
        <name>NAD(+)</name>
        <dbReference type="ChEBI" id="CHEBI:57540"/>
    </ligand>
</feature>
<feature type="binding site" evidence="6">
    <location>
        <position position="184"/>
    </location>
    <ligand>
        <name>NAD(+)</name>
        <dbReference type="ChEBI" id="CHEBI:57540"/>
    </ligand>
</feature>
<dbReference type="Gene3D" id="2.60.200.30">
    <property type="entry name" value="Probable inorganic polyphosphate/atp-NAD kinase, domain 2"/>
    <property type="match status" value="1"/>
</dbReference>
<proteinExistence type="inferred from homology"/>
<keyword evidence="6" id="KW-0067">ATP-binding</keyword>
<dbReference type="RefSeq" id="WP_334315953.1">
    <property type="nucleotide sequence ID" value="NZ_CP065938.1"/>
</dbReference>
<keyword evidence="1 6" id="KW-0808">Transferase</keyword>
<comment type="function">
    <text evidence="6">Involved in the regulation of the intracellular balance of NAD and NADP, and is a key enzyme in the biosynthesis of NADP. Catalyzes specifically the phosphorylation on 2'-hydroxyl of the adenosine moiety of NAD to yield NADP.</text>
</comment>
<dbReference type="Gene3D" id="3.40.50.10330">
    <property type="entry name" value="Probable inorganic polyphosphate/atp-NAD kinase, domain 1"/>
    <property type="match status" value="1"/>
</dbReference>
<feature type="binding site" evidence="6">
    <location>
        <begin position="82"/>
        <end position="83"/>
    </location>
    <ligand>
        <name>NAD(+)</name>
        <dbReference type="ChEBI" id="CHEBI:57540"/>
    </ligand>
</feature>
<keyword evidence="6" id="KW-0547">Nucleotide-binding</keyword>
<dbReference type="HAMAP" id="MF_00361">
    <property type="entry name" value="NAD_kinase"/>
    <property type="match status" value="1"/>
</dbReference>
<comment type="catalytic activity">
    <reaction evidence="5 6">
        <text>NAD(+) + ATP = ADP + NADP(+) + H(+)</text>
        <dbReference type="Rhea" id="RHEA:18629"/>
        <dbReference type="ChEBI" id="CHEBI:15378"/>
        <dbReference type="ChEBI" id="CHEBI:30616"/>
        <dbReference type="ChEBI" id="CHEBI:57540"/>
        <dbReference type="ChEBI" id="CHEBI:58349"/>
        <dbReference type="ChEBI" id="CHEBI:456216"/>
        <dbReference type="EC" id="2.7.1.23"/>
    </reaction>
</comment>
<dbReference type="PANTHER" id="PTHR20275:SF0">
    <property type="entry name" value="NAD KINASE"/>
    <property type="match status" value="1"/>
</dbReference>
<evidence type="ECO:0000256" key="2">
    <source>
        <dbReference type="ARBA" id="ARBA00022777"/>
    </source>
</evidence>
<dbReference type="InterPro" id="IPR002504">
    <property type="entry name" value="NADK"/>
</dbReference>
<feature type="active site" description="Proton acceptor" evidence="6">
    <location>
        <position position="82"/>
    </location>
</feature>
<dbReference type="Proteomes" id="UP001058120">
    <property type="component" value="Chromosome"/>
</dbReference>
<evidence type="ECO:0000256" key="5">
    <source>
        <dbReference type="ARBA" id="ARBA00047925"/>
    </source>
</evidence>
<evidence type="ECO:0000313" key="8">
    <source>
        <dbReference type="Proteomes" id="UP001058120"/>
    </source>
</evidence>
<feature type="binding site" evidence="6">
    <location>
        <position position="186"/>
    </location>
    <ligand>
        <name>NAD(+)</name>
        <dbReference type="ChEBI" id="CHEBI:57540"/>
    </ligand>
</feature>
<evidence type="ECO:0000256" key="1">
    <source>
        <dbReference type="ARBA" id="ARBA00022679"/>
    </source>
</evidence>
<keyword evidence="4 6" id="KW-0520">NAD</keyword>
<sequence length="305" mass="33910">MNTVNTDFINVPNGKTSKEYVLQNFLLIIKENNSEALQTAEDIKAWLEKKFLSATIVSAFIPEEELLKHTETHDIAVILGGDGTILGISRRMYRNPVPLLGINFGKVGFLADIPPENWKECFKKLLAGAYQIQNVTPLHFEHIRDSRIVNSGIAMNDVVVSRGAVAKSIFIKLCIDDIFLTNLHCDGLICSAPLGATAYAASAHGPLAFPALDAHIVTPISPFAGAFPPLVLPRESSIQITCLEDRETFITIDGQDSYDVRKNDTVLVKSAEHKISMFVSDPRWFWKRLRERGFIMPGPGKYTNR</sequence>
<organism evidence="7 8">
    <name type="scientific">Taurinivorans muris</name>
    <dbReference type="NCBI Taxonomy" id="2787751"/>
    <lineage>
        <taxon>Bacteria</taxon>
        <taxon>Pseudomonadati</taxon>
        <taxon>Thermodesulfobacteriota</taxon>
        <taxon>Desulfovibrionia</taxon>
        <taxon>Desulfovibrionales</taxon>
        <taxon>Desulfovibrionaceae</taxon>
        <taxon>Taurinivorans</taxon>
    </lineage>
</organism>
<dbReference type="InterPro" id="IPR017438">
    <property type="entry name" value="ATP-NAD_kinase_N"/>
</dbReference>
<reference evidence="7" key="1">
    <citation type="submission" date="2020-12" db="EMBL/GenBank/DDBJ databases">
        <title>Taurinivorans muris gen. nov., sp. nov., fundamental and realized metabolic niche of a ubiquitous sulfidogenic bacterium in the murine intestine.</title>
        <authorList>
            <person name="Ye H."/>
            <person name="Hanson B.T."/>
            <person name="Loy A."/>
        </authorList>
    </citation>
    <scope>NUCLEOTIDE SEQUENCE</scope>
    <source>
        <strain evidence="7">LT0009</strain>
    </source>
</reference>
<dbReference type="InterPro" id="IPR017437">
    <property type="entry name" value="ATP-NAD_kinase_PpnK-typ_C"/>
</dbReference>
<feature type="binding site" evidence="6">
    <location>
        <position position="194"/>
    </location>
    <ligand>
        <name>NAD(+)</name>
        <dbReference type="ChEBI" id="CHEBI:57540"/>
    </ligand>
</feature>
<feature type="binding site" evidence="6">
    <location>
        <position position="255"/>
    </location>
    <ligand>
        <name>NAD(+)</name>
        <dbReference type="ChEBI" id="CHEBI:57540"/>
    </ligand>
</feature>
<dbReference type="GO" id="GO:0016301">
    <property type="term" value="F:kinase activity"/>
    <property type="evidence" value="ECO:0007669"/>
    <property type="project" value="UniProtKB-KW"/>
</dbReference>
<dbReference type="Pfam" id="PF01513">
    <property type="entry name" value="NAD_kinase"/>
    <property type="match status" value="1"/>
</dbReference>
<feature type="binding site" evidence="6">
    <location>
        <position position="167"/>
    </location>
    <ligand>
        <name>NAD(+)</name>
        <dbReference type="ChEBI" id="CHEBI:57540"/>
    </ligand>
</feature>
<comment type="similarity">
    <text evidence="6">Belongs to the NAD kinase family.</text>
</comment>
<comment type="cofactor">
    <cofactor evidence="6">
        <name>a divalent metal cation</name>
        <dbReference type="ChEBI" id="CHEBI:60240"/>
    </cofactor>
</comment>
<feature type="binding site" evidence="6">
    <location>
        <begin position="156"/>
        <end position="157"/>
    </location>
    <ligand>
        <name>NAD(+)</name>
        <dbReference type="ChEBI" id="CHEBI:57540"/>
    </ligand>
</feature>
<gene>
    <name evidence="6" type="primary">nadK</name>
    <name evidence="7" type="ORF">JBF11_03285</name>
</gene>
<dbReference type="InterPro" id="IPR016064">
    <property type="entry name" value="NAD/diacylglycerol_kinase_sf"/>
</dbReference>
<evidence type="ECO:0000256" key="6">
    <source>
        <dbReference type="HAMAP-Rule" id="MF_00361"/>
    </source>
</evidence>
<accession>A0ABY5Y2E4</accession>
<name>A0ABY5Y2E4_9BACT</name>
<dbReference type="PANTHER" id="PTHR20275">
    <property type="entry name" value="NAD KINASE"/>
    <property type="match status" value="1"/>
</dbReference>
<dbReference type="Pfam" id="PF20143">
    <property type="entry name" value="NAD_kinase_C"/>
    <property type="match status" value="1"/>
</dbReference>
<dbReference type="EC" id="2.7.1.23" evidence="6"/>
<comment type="subcellular location">
    <subcellularLocation>
        <location evidence="6">Cytoplasm</location>
    </subcellularLocation>
</comment>